<sequence>MSTPTFGSSADATKAGITVFEDAIRAARSIDTEIESQGEALAKSWTGDAATVYQMAVGAWRDGYNEVVQQLGYMVEALNGTIETVAKVEAAHTDGIKQMLAKLHPVR</sequence>
<dbReference type="Pfam" id="PF06013">
    <property type="entry name" value="WXG100"/>
    <property type="match status" value="1"/>
</dbReference>
<evidence type="ECO:0008006" key="3">
    <source>
        <dbReference type="Google" id="ProtNLM"/>
    </source>
</evidence>
<dbReference type="SUPFAM" id="SSF140453">
    <property type="entry name" value="EsxAB dimer-like"/>
    <property type="match status" value="1"/>
</dbReference>
<dbReference type="RefSeq" id="WP_344666449.1">
    <property type="nucleotide sequence ID" value="NZ_BAAAQN010000016.1"/>
</dbReference>
<dbReference type="EMBL" id="BAAAQN010000016">
    <property type="protein sequence ID" value="GAA2030390.1"/>
    <property type="molecule type" value="Genomic_DNA"/>
</dbReference>
<dbReference type="Proteomes" id="UP001500751">
    <property type="component" value="Unassembled WGS sequence"/>
</dbReference>
<evidence type="ECO:0000313" key="2">
    <source>
        <dbReference type="Proteomes" id="UP001500751"/>
    </source>
</evidence>
<evidence type="ECO:0000313" key="1">
    <source>
        <dbReference type="EMBL" id="GAA2030390.1"/>
    </source>
</evidence>
<accession>A0ABN2U753</accession>
<dbReference type="Gene3D" id="1.10.287.1060">
    <property type="entry name" value="ESAT-6-like"/>
    <property type="match status" value="1"/>
</dbReference>
<dbReference type="InterPro" id="IPR010310">
    <property type="entry name" value="T7SS_ESAT-6-like"/>
</dbReference>
<gene>
    <name evidence="1" type="ORF">GCM10009839_32620</name>
</gene>
<protein>
    <recommendedName>
        <fullName evidence="3">ESAT-6-like protein</fullName>
    </recommendedName>
</protein>
<comment type="caution">
    <text evidence="1">The sequence shown here is derived from an EMBL/GenBank/DDBJ whole genome shotgun (WGS) entry which is preliminary data.</text>
</comment>
<reference evidence="1 2" key="1">
    <citation type="journal article" date="2019" name="Int. J. Syst. Evol. Microbiol.">
        <title>The Global Catalogue of Microorganisms (GCM) 10K type strain sequencing project: providing services to taxonomists for standard genome sequencing and annotation.</title>
        <authorList>
            <consortium name="The Broad Institute Genomics Platform"/>
            <consortium name="The Broad Institute Genome Sequencing Center for Infectious Disease"/>
            <person name="Wu L."/>
            <person name="Ma J."/>
        </authorList>
    </citation>
    <scope>NUCLEOTIDE SEQUENCE [LARGE SCALE GENOMIC DNA]</scope>
    <source>
        <strain evidence="1 2">JCM 16014</strain>
    </source>
</reference>
<dbReference type="InterPro" id="IPR036689">
    <property type="entry name" value="ESAT-6-like_sf"/>
</dbReference>
<proteinExistence type="predicted"/>
<organism evidence="1 2">
    <name type="scientific">Catenulispora yoronensis</name>
    <dbReference type="NCBI Taxonomy" id="450799"/>
    <lineage>
        <taxon>Bacteria</taxon>
        <taxon>Bacillati</taxon>
        <taxon>Actinomycetota</taxon>
        <taxon>Actinomycetes</taxon>
        <taxon>Catenulisporales</taxon>
        <taxon>Catenulisporaceae</taxon>
        <taxon>Catenulispora</taxon>
    </lineage>
</organism>
<name>A0ABN2U753_9ACTN</name>
<keyword evidence="2" id="KW-1185">Reference proteome</keyword>